<keyword evidence="7 12" id="KW-0472">Membrane</keyword>
<evidence type="ECO:0000256" key="10">
    <source>
        <dbReference type="ARBA" id="ARBA00023242"/>
    </source>
</evidence>
<dbReference type="Pfam" id="PF02365">
    <property type="entry name" value="NAM"/>
    <property type="match status" value="1"/>
</dbReference>
<feature type="domain" description="NAC" evidence="13">
    <location>
        <begin position="22"/>
        <end position="172"/>
    </location>
</feature>
<dbReference type="PANTHER" id="PTHR31744:SF216">
    <property type="entry name" value="NAC TRANSCRIPTION FACTOR"/>
    <property type="match status" value="1"/>
</dbReference>
<organism evidence="14 15">
    <name type="scientific">Sphenostylis stenocarpa</name>
    <dbReference type="NCBI Taxonomy" id="92480"/>
    <lineage>
        <taxon>Eukaryota</taxon>
        <taxon>Viridiplantae</taxon>
        <taxon>Streptophyta</taxon>
        <taxon>Embryophyta</taxon>
        <taxon>Tracheophyta</taxon>
        <taxon>Spermatophyta</taxon>
        <taxon>Magnoliopsida</taxon>
        <taxon>eudicotyledons</taxon>
        <taxon>Gunneridae</taxon>
        <taxon>Pentapetalae</taxon>
        <taxon>rosids</taxon>
        <taxon>fabids</taxon>
        <taxon>Fabales</taxon>
        <taxon>Fabaceae</taxon>
        <taxon>Papilionoideae</taxon>
        <taxon>50 kb inversion clade</taxon>
        <taxon>NPAAA clade</taxon>
        <taxon>indigoferoid/millettioid clade</taxon>
        <taxon>Phaseoleae</taxon>
        <taxon>Sphenostylis</taxon>
    </lineage>
</organism>
<feature type="transmembrane region" description="Helical" evidence="12">
    <location>
        <begin position="579"/>
        <end position="600"/>
    </location>
</feature>
<evidence type="ECO:0000256" key="5">
    <source>
        <dbReference type="ARBA" id="ARBA00023015"/>
    </source>
</evidence>
<evidence type="ECO:0000256" key="8">
    <source>
        <dbReference type="ARBA" id="ARBA00023159"/>
    </source>
</evidence>
<keyword evidence="10" id="KW-0539">Nucleus</keyword>
<keyword evidence="4 12" id="KW-1133">Transmembrane helix</keyword>
<dbReference type="InterPro" id="IPR003441">
    <property type="entry name" value="NAC-dom"/>
</dbReference>
<keyword evidence="8" id="KW-0010">Activator</keyword>
<dbReference type="AlphaFoldDB" id="A0AA86VTJ7"/>
<evidence type="ECO:0000256" key="4">
    <source>
        <dbReference type="ARBA" id="ARBA00022989"/>
    </source>
</evidence>
<protein>
    <recommendedName>
        <fullName evidence="13">NAC domain-containing protein</fullName>
    </recommendedName>
</protein>
<dbReference type="FunFam" id="2.170.150.80:FF:000002">
    <property type="entry name" value="Nac domain-containing protein 86"/>
    <property type="match status" value="1"/>
</dbReference>
<keyword evidence="5" id="KW-0805">Transcription regulation</keyword>
<evidence type="ECO:0000256" key="1">
    <source>
        <dbReference type="ARBA" id="ARBA00004123"/>
    </source>
</evidence>
<keyword evidence="9" id="KW-0804">Transcription</keyword>
<keyword evidence="3 12" id="KW-0812">Transmembrane</keyword>
<dbReference type="Proteomes" id="UP001189624">
    <property type="component" value="Chromosome 9"/>
</dbReference>
<reference evidence="14" key="1">
    <citation type="submission" date="2023-10" db="EMBL/GenBank/DDBJ databases">
        <authorList>
            <person name="Domelevo Entfellner J.-B."/>
        </authorList>
    </citation>
    <scope>NUCLEOTIDE SEQUENCE</scope>
</reference>
<dbReference type="GO" id="GO:0005634">
    <property type="term" value="C:nucleus"/>
    <property type="evidence" value="ECO:0007669"/>
    <property type="project" value="UniProtKB-SubCell"/>
</dbReference>
<gene>
    <name evidence="14" type="ORF">AYBTSS11_LOCUS26578</name>
</gene>
<evidence type="ECO:0000313" key="15">
    <source>
        <dbReference type="Proteomes" id="UP001189624"/>
    </source>
</evidence>
<sequence>MSSVECYPSRGDDVAVVSLDSLPLGFRFRPTDEELIDYYLRQKINGNGAEVWVIREIDVCKWEPWDMPDLSVIRNKDPEWFFFCPQDRKYPNGHRLNRATSHGYWKATGKDRKIKSGMSLIGMKKTLVFYTGRAPKGKRTNWVMHEYRPTLKELDGTNPGQNPYVLCRLFKKQDESLEVSHCDEAEQTASTPIAANYSTEEIVSGLAVAAVSPSLVTEDAKDQVIVPAHSEEEISNVITPVDCRSDGYDASDAQNQYVAPSAEEFQPSNFDIFYDPKNELLDDKLFSPVLAHIQPEIHYQPNSESDGRFGLQYGTNETNITDFLNSVVNWDQLPYEESNCQQWSYPSFNVQNNVLGSDIGAELANMTYMQADYAEEANDRKIPLVITPEFCSTTGIPIEHGSDEQKINVEFFQNNSLTDVNMGQVYNVFNAYQQESIFNTVPSGDTGILRRTRVVQNEQLSANSTQGTAQRRIRLQQKAQNELSNKMVKNRSCVQVPNSKQITAVEKKASQKHASDESATLTDDGNEQKKKTPESNCNRKISRQVTKASSTLGLKDFLLLRRVPHISKATSNRAKCSSVFVVSAFVIVSLVVFTDICGYLKF</sequence>
<dbReference type="EMBL" id="OY731406">
    <property type="protein sequence ID" value="CAJ1974498.1"/>
    <property type="molecule type" value="Genomic_DNA"/>
</dbReference>
<keyword evidence="6" id="KW-0238">DNA-binding</keyword>
<feature type="compositionally biased region" description="Basic and acidic residues" evidence="11">
    <location>
        <begin position="506"/>
        <end position="516"/>
    </location>
</feature>
<dbReference type="GO" id="GO:0000976">
    <property type="term" value="F:transcription cis-regulatory region binding"/>
    <property type="evidence" value="ECO:0007669"/>
    <property type="project" value="UniProtKB-ARBA"/>
</dbReference>
<dbReference type="PROSITE" id="PS51005">
    <property type="entry name" value="NAC"/>
    <property type="match status" value="1"/>
</dbReference>
<name>A0AA86VTJ7_9FABA</name>
<dbReference type="GO" id="GO:0016020">
    <property type="term" value="C:membrane"/>
    <property type="evidence" value="ECO:0007669"/>
    <property type="project" value="UniProtKB-SubCell"/>
</dbReference>
<evidence type="ECO:0000313" key="14">
    <source>
        <dbReference type="EMBL" id="CAJ1974498.1"/>
    </source>
</evidence>
<dbReference type="Gene3D" id="2.170.150.80">
    <property type="entry name" value="NAC domain"/>
    <property type="match status" value="1"/>
</dbReference>
<evidence type="ECO:0000256" key="6">
    <source>
        <dbReference type="ARBA" id="ARBA00023125"/>
    </source>
</evidence>
<feature type="region of interest" description="Disordered" evidence="11">
    <location>
        <begin position="506"/>
        <end position="540"/>
    </location>
</feature>
<evidence type="ECO:0000256" key="11">
    <source>
        <dbReference type="SAM" id="MobiDB-lite"/>
    </source>
</evidence>
<evidence type="ECO:0000256" key="9">
    <source>
        <dbReference type="ARBA" id="ARBA00023163"/>
    </source>
</evidence>
<accession>A0AA86VTJ7</accession>
<comment type="subcellular location">
    <subcellularLocation>
        <location evidence="2">Membrane</location>
        <topology evidence="2">Single-pass membrane protein</topology>
    </subcellularLocation>
    <subcellularLocation>
        <location evidence="1">Nucleus</location>
    </subcellularLocation>
</comment>
<dbReference type="PANTHER" id="PTHR31744">
    <property type="entry name" value="PROTEIN CUP-SHAPED COTYLEDON 2-RELATED"/>
    <property type="match status" value="1"/>
</dbReference>
<proteinExistence type="predicted"/>
<dbReference type="Gramene" id="rna-AYBTSS11_LOCUS26578">
    <property type="protein sequence ID" value="CAJ1974498.1"/>
    <property type="gene ID" value="gene-AYBTSS11_LOCUS26578"/>
</dbReference>
<evidence type="ECO:0000256" key="3">
    <source>
        <dbReference type="ARBA" id="ARBA00022692"/>
    </source>
</evidence>
<evidence type="ECO:0000256" key="2">
    <source>
        <dbReference type="ARBA" id="ARBA00004167"/>
    </source>
</evidence>
<evidence type="ECO:0000256" key="7">
    <source>
        <dbReference type="ARBA" id="ARBA00023136"/>
    </source>
</evidence>
<dbReference type="SUPFAM" id="SSF101941">
    <property type="entry name" value="NAC domain"/>
    <property type="match status" value="1"/>
</dbReference>
<evidence type="ECO:0000259" key="13">
    <source>
        <dbReference type="PROSITE" id="PS51005"/>
    </source>
</evidence>
<evidence type="ECO:0000256" key="12">
    <source>
        <dbReference type="SAM" id="Phobius"/>
    </source>
</evidence>
<dbReference type="InterPro" id="IPR036093">
    <property type="entry name" value="NAC_dom_sf"/>
</dbReference>
<dbReference type="GO" id="GO:0006355">
    <property type="term" value="P:regulation of DNA-templated transcription"/>
    <property type="evidence" value="ECO:0007669"/>
    <property type="project" value="InterPro"/>
</dbReference>
<keyword evidence="15" id="KW-1185">Reference proteome</keyword>